<evidence type="ECO:0000313" key="4">
    <source>
        <dbReference type="Proteomes" id="UP000001590"/>
    </source>
</evidence>
<evidence type="ECO:0000313" key="3">
    <source>
        <dbReference type="EMBL" id="ACI91010.1"/>
    </source>
</evidence>
<dbReference type="PROSITE" id="PS51194">
    <property type="entry name" value="HELICASE_CTER"/>
    <property type="match status" value="1"/>
</dbReference>
<dbReference type="GeneID" id="7009099"/>
<name>B6V2R8_BPSP1</name>
<dbReference type="Proteomes" id="UP000001590">
    <property type="component" value="Segment"/>
</dbReference>
<dbReference type="EMBL" id="FJ230960">
    <property type="protein sequence ID" value="ACI91010.1"/>
    <property type="molecule type" value="Genomic_DNA"/>
</dbReference>
<dbReference type="Pfam" id="PF00271">
    <property type="entry name" value="Helicase_C"/>
    <property type="match status" value="1"/>
</dbReference>
<accession>B6V2R8</accession>
<dbReference type="Gene3D" id="3.30.780.20">
    <property type="match status" value="1"/>
</dbReference>
<feature type="coiled-coil region" evidence="1">
    <location>
        <begin position="211"/>
        <end position="255"/>
    </location>
</feature>
<keyword evidence="4" id="KW-1185">Reference proteome</keyword>
<organismHost>
    <name type="scientific">Bacillus subtilis</name>
    <dbReference type="NCBI Taxonomy" id="1423"/>
</organismHost>
<keyword evidence="1" id="KW-0175">Coiled coil</keyword>
<dbReference type="PANTHER" id="PTHR47962:SF7">
    <property type="entry name" value="MITOCHONDRIAL ATP-DEPENDENT HELICASE IRC3-RELATED"/>
    <property type="match status" value="1"/>
</dbReference>
<dbReference type="RefSeq" id="YP_002300381.1">
    <property type="nucleotide sequence ID" value="NC_011421.1"/>
</dbReference>
<dbReference type="GO" id="GO:0003677">
    <property type="term" value="F:DNA binding"/>
    <property type="evidence" value="ECO:0007669"/>
    <property type="project" value="InterPro"/>
</dbReference>
<organism evidence="3 4">
    <name type="scientific">Bacillus phage SP01</name>
    <name type="common">Bacteriophage SP01</name>
    <dbReference type="NCBI Taxonomy" id="2884427"/>
    <lineage>
        <taxon>Viruses</taxon>
        <taxon>Duplodnaviria</taxon>
        <taxon>Heunggongvirae</taxon>
        <taxon>Uroviricota</taxon>
        <taxon>Caudoviricetes</taxon>
        <taxon>Herelleviridae</taxon>
        <taxon>Spounavirinae</taxon>
        <taxon>Okubovirus</taxon>
        <taxon>Okubovirus SPO1</taxon>
    </lineage>
</organism>
<dbReference type="InterPro" id="IPR049430">
    <property type="entry name" value="UvsW_N_sf"/>
</dbReference>
<dbReference type="GO" id="GO:0005524">
    <property type="term" value="F:ATP binding"/>
    <property type="evidence" value="ECO:0007669"/>
    <property type="project" value="InterPro"/>
</dbReference>
<dbReference type="Gene3D" id="3.40.50.300">
    <property type="entry name" value="P-loop containing nucleotide triphosphate hydrolases"/>
    <property type="match status" value="3"/>
</dbReference>
<evidence type="ECO:0000256" key="1">
    <source>
        <dbReference type="SAM" id="Coils"/>
    </source>
</evidence>
<reference evidence="3 4" key="1">
    <citation type="journal article" date="2009" name="J. Mol. Biol.">
        <title>The genome of Bacillus subtilis bacteriophage SPO1.</title>
        <authorList>
            <person name="Stewart C.R."/>
            <person name="Casjens S.R."/>
            <person name="Cresawn S.G."/>
            <person name="Houtz J.M."/>
            <person name="Smith A.L."/>
            <person name="Ford M.E."/>
            <person name="Peebles C.L."/>
            <person name="Hatfull G.F."/>
            <person name="Hendrix R.W."/>
            <person name="Huang W.M."/>
            <person name="Pedulla M.L."/>
        </authorList>
    </citation>
    <scope>NUCLEOTIDE SEQUENCE [LARGE SCALE GENOMIC DNA]</scope>
</reference>
<dbReference type="SUPFAM" id="SSF52540">
    <property type="entry name" value="P-loop containing nucleoside triphosphate hydrolases"/>
    <property type="match status" value="2"/>
</dbReference>
<sequence length="530" mass="60111">MAIIELGNVHSTIKEASKEAMHRLNEALAVEKPGFSFSSTYNRGFWDGKVRFLNKKTGQFPTGLLSYVAKTLKKHGEEYEIVDKRTPIEYSVGKEIILSHKKLGQITLRDYQYECVEKGLAASRGIINVATNGGKTEIACGIIKSILPHLKEGQKIAFFTHSTEIFNQSAKRISERLQINVGKIGAGTWDEQQVTVVMIPTIQKYYKKPKKPTATKKLKDLQAEAKRLKELSIRDKSYKEEYKSAQEAVKQYTKQQMDKLNEGYNKGKSFLDSLVGFIADEAHHSSSDTWYNIFMSLEDCYFRYGLTGTVDDSEDSDEINIFRLYGCTGKIIKKVTNKFLIDNGYSAKPTVYFLPVNTKSVDYVDYQTARDQGIINNQERNQVFVDKVLERAKSGKQCLIIVNETTHGEIILSMLQNQGVTVDFTHGEMTKTHRQSVLDRLDEGSLDVLVATPILDEGVDVSGINCLFLMAGGKSMRQILQRIGRGLRKKEDGSGLEVYDALDYHNEFLVDHTARRYQTYKNEEFEVKKL</sequence>
<proteinExistence type="predicted"/>
<dbReference type="PANTHER" id="PTHR47962">
    <property type="entry name" value="ATP-DEPENDENT HELICASE LHR-RELATED-RELATED"/>
    <property type="match status" value="1"/>
</dbReference>
<dbReference type="InterPro" id="IPR049409">
    <property type="entry name" value="UvsW_N"/>
</dbReference>
<dbReference type="InterPro" id="IPR001650">
    <property type="entry name" value="Helicase_C-like"/>
</dbReference>
<dbReference type="GO" id="GO:0016887">
    <property type="term" value="F:ATP hydrolysis activity"/>
    <property type="evidence" value="ECO:0007669"/>
    <property type="project" value="TreeGrafter"/>
</dbReference>
<dbReference type="InterPro" id="IPR027417">
    <property type="entry name" value="P-loop_NTPase"/>
</dbReference>
<dbReference type="InterPro" id="IPR052511">
    <property type="entry name" value="ATP-dep_Helicase"/>
</dbReference>
<feature type="domain" description="Helicase C-terminal" evidence="2">
    <location>
        <begin position="384"/>
        <end position="528"/>
    </location>
</feature>
<dbReference type="InterPro" id="IPR006935">
    <property type="entry name" value="Helicase/UvrB_N"/>
</dbReference>
<evidence type="ECO:0000259" key="2">
    <source>
        <dbReference type="PROSITE" id="PS51194"/>
    </source>
</evidence>
<dbReference type="Pfam" id="PF21241">
    <property type="entry name" value="UvsW_N"/>
    <property type="match status" value="1"/>
</dbReference>
<dbReference type="SMART" id="SM00487">
    <property type="entry name" value="DEXDc"/>
    <property type="match status" value="1"/>
</dbReference>
<dbReference type="SMART" id="SM00490">
    <property type="entry name" value="HELICc"/>
    <property type="match status" value="1"/>
</dbReference>
<protein>
    <submittedName>
        <fullName evidence="3">Gp19.5</fullName>
    </submittedName>
</protein>
<dbReference type="Pfam" id="PF04851">
    <property type="entry name" value="ResIII"/>
    <property type="match status" value="1"/>
</dbReference>
<dbReference type="KEGG" id="vg:7009099"/>
<dbReference type="InterPro" id="IPR014001">
    <property type="entry name" value="Helicase_ATP-bd"/>
</dbReference>
<gene>
    <name evidence="3" type="primary">19.5</name>
    <name evidence="3" type="ORF">SPO1_109</name>
</gene>